<dbReference type="InterPro" id="IPR043502">
    <property type="entry name" value="DNA/RNA_pol_sf"/>
</dbReference>
<dbReference type="Pfam" id="PF00078">
    <property type="entry name" value="RVT_1"/>
    <property type="match status" value="1"/>
</dbReference>
<keyword evidence="3" id="KW-1185">Reference proteome</keyword>
<dbReference type="PROSITE" id="PS50878">
    <property type="entry name" value="RT_POL"/>
    <property type="match status" value="1"/>
</dbReference>
<accession>A0A016WW14</accession>
<dbReference type="InterPro" id="IPR000477">
    <property type="entry name" value="RT_dom"/>
</dbReference>
<evidence type="ECO:0000259" key="1">
    <source>
        <dbReference type="PROSITE" id="PS50878"/>
    </source>
</evidence>
<organism evidence="2 3">
    <name type="scientific">Ancylostoma ceylanicum</name>
    <dbReference type="NCBI Taxonomy" id="53326"/>
    <lineage>
        <taxon>Eukaryota</taxon>
        <taxon>Metazoa</taxon>
        <taxon>Ecdysozoa</taxon>
        <taxon>Nematoda</taxon>
        <taxon>Chromadorea</taxon>
        <taxon>Rhabditida</taxon>
        <taxon>Rhabditina</taxon>
        <taxon>Rhabditomorpha</taxon>
        <taxon>Strongyloidea</taxon>
        <taxon>Ancylostomatidae</taxon>
        <taxon>Ancylostomatinae</taxon>
        <taxon>Ancylostoma</taxon>
    </lineage>
</organism>
<dbReference type="EMBL" id="JARK01000100">
    <property type="protein sequence ID" value="EYC43208.1"/>
    <property type="molecule type" value="Genomic_DNA"/>
</dbReference>
<protein>
    <recommendedName>
        <fullName evidence="1">Reverse transcriptase domain-containing protein</fullName>
    </recommendedName>
</protein>
<name>A0A016WW14_9BILA</name>
<dbReference type="OrthoDB" id="5873437at2759"/>
<gene>
    <name evidence="2" type="primary">Acey_s0500.g2580</name>
    <name evidence="2" type="ORF">Y032_0500g2580</name>
</gene>
<feature type="domain" description="Reverse transcriptase" evidence="1">
    <location>
        <begin position="234"/>
        <end position="491"/>
    </location>
</feature>
<dbReference type="PANTHER" id="PTHR33332">
    <property type="entry name" value="REVERSE TRANSCRIPTASE DOMAIN-CONTAINING PROTEIN"/>
    <property type="match status" value="1"/>
</dbReference>
<dbReference type="CDD" id="cd01650">
    <property type="entry name" value="RT_nLTR_like"/>
    <property type="match status" value="1"/>
</dbReference>
<comment type="caution">
    <text evidence="2">The sequence shown here is derived from an EMBL/GenBank/DDBJ whole genome shotgun (WGS) entry which is preliminary data.</text>
</comment>
<sequence length="581" mass="66180">MPNFLAADYLSLNYYFSNTNWMAVFDNYTSCSDVYRKFCAKIYEGLALFVPFRFPRDSVTKLPPQLQALTSQKQRLFRTLPNPMSNPLYRKVCSDIDGHMRKYLANRERHLAGKHSMKFLYAYLHHKMKANRRLPTLIDQSGTKFFKDADKANALGAQLASVYTPAYMNSSPITSESAPLRQGCNYVYFHPSEIRKLLNSLKPSLTETFDGIPQIVYKKCASSLSTPLAHVFNISMLLGEVPDLWKEALVTAIPKTSGTNLLNNFRPISLLPTPAKIMERVIREKLIWWLNKLQVVPGEQHGFVAGASTTTNLVDTVFDWTIARNLGDSVDVVYIDLSKAFDKVCHIKLVEKLQRLGISGNLLSWLASYLQGRKMTVRVGHQFSTKFPCSSGVPQGGVLSPLLFLIYTIDLPSTVCTSPHVKIRMYADDLKIYGIYSKDNANHVRAALRASLVRVAQWARDWDIQINFNKTLVLHIGDTEGAQYAIDGVPLKQCKSTKDLGIIVDSNLNFSEHINYIISKSYSSLFLLLRCTHTKDVNILKRLYKSFVLPHLEYASQVWNPFKMNHISKIEKTQRHKNWRF</sequence>
<dbReference type="STRING" id="53326.A0A016WW14"/>
<dbReference type="AlphaFoldDB" id="A0A016WW14"/>
<evidence type="ECO:0000313" key="3">
    <source>
        <dbReference type="Proteomes" id="UP000024635"/>
    </source>
</evidence>
<reference evidence="3" key="1">
    <citation type="journal article" date="2015" name="Nat. Genet.">
        <title>The genome and transcriptome of the zoonotic hookworm Ancylostoma ceylanicum identify infection-specific gene families.</title>
        <authorList>
            <person name="Schwarz E.M."/>
            <person name="Hu Y."/>
            <person name="Antoshechkin I."/>
            <person name="Miller M.M."/>
            <person name="Sternberg P.W."/>
            <person name="Aroian R.V."/>
        </authorList>
    </citation>
    <scope>NUCLEOTIDE SEQUENCE</scope>
    <source>
        <strain evidence="3">HY135</strain>
    </source>
</reference>
<evidence type="ECO:0000313" key="2">
    <source>
        <dbReference type="EMBL" id="EYC43208.1"/>
    </source>
</evidence>
<dbReference type="Proteomes" id="UP000024635">
    <property type="component" value="Unassembled WGS sequence"/>
</dbReference>
<dbReference type="SUPFAM" id="SSF56672">
    <property type="entry name" value="DNA/RNA polymerases"/>
    <property type="match status" value="1"/>
</dbReference>
<proteinExistence type="predicted"/>